<evidence type="ECO:0000256" key="1">
    <source>
        <dbReference type="SAM" id="MobiDB-lite"/>
    </source>
</evidence>
<evidence type="ECO:0000313" key="2">
    <source>
        <dbReference type="EMBL" id="CAL1411342.1"/>
    </source>
</evidence>
<protein>
    <submittedName>
        <fullName evidence="2">Uncharacterized protein</fullName>
    </submittedName>
</protein>
<organism evidence="2 3">
    <name type="scientific">Linum trigynum</name>
    <dbReference type="NCBI Taxonomy" id="586398"/>
    <lineage>
        <taxon>Eukaryota</taxon>
        <taxon>Viridiplantae</taxon>
        <taxon>Streptophyta</taxon>
        <taxon>Embryophyta</taxon>
        <taxon>Tracheophyta</taxon>
        <taxon>Spermatophyta</taxon>
        <taxon>Magnoliopsida</taxon>
        <taxon>eudicotyledons</taxon>
        <taxon>Gunneridae</taxon>
        <taxon>Pentapetalae</taxon>
        <taxon>rosids</taxon>
        <taxon>fabids</taxon>
        <taxon>Malpighiales</taxon>
        <taxon>Linaceae</taxon>
        <taxon>Linum</taxon>
    </lineage>
</organism>
<sequence>MAYRMPVYDGYAMVYEESILSDDDGINMLLDFVHENRFRVVEMYIETEEVGEYCGGANTEHGEGSGGVGGSGGYRGSDGIPWPRDEANVAPGPTVEDDGQEWPTWGEEWVNIGSSAQGSVRNDDHCGDKATPPPTREETDMEDLASVSSEDDDEGDDDDVYEGVFECNIPFRLKSYYCR</sequence>
<dbReference type="Proteomes" id="UP001497516">
    <property type="component" value="Chromosome 9"/>
</dbReference>
<proteinExistence type="predicted"/>
<feature type="region of interest" description="Disordered" evidence="1">
    <location>
        <begin position="116"/>
        <end position="161"/>
    </location>
</feature>
<feature type="compositionally biased region" description="Acidic residues" evidence="1">
    <location>
        <begin position="139"/>
        <end position="161"/>
    </location>
</feature>
<feature type="region of interest" description="Disordered" evidence="1">
    <location>
        <begin position="57"/>
        <end position="101"/>
    </location>
</feature>
<evidence type="ECO:0000313" key="3">
    <source>
        <dbReference type="Proteomes" id="UP001497516"/>
    </source>
</evidence>
<accession>A0AAV2GM27</accession>
<dbReference type="AlphaFoldDB" id="A0AAV2GM27"/>
<name>A0AAV2GM27_9ROSI</name>
<reference evidence="2 3" key="1">
    <citation type="submission" date="2024-04" db="EMBL/GenBank/DDBJ databases">
        <authorList>
            <person name="Fracassetti M."/>
        </authorList>
    </citation>
    <scope>NUCLEOTIDE SEQUENCE [LARGE SCALE GENOMIC DNA]</scope>
</reference>
<gene>
    <name evidence="2" type="ORF">LTRI10_LOCUS50708</name>
</gene>
<feature type="compositionally biased region" description="Gly residues" evidence="1">
    <location>
        <begin position="64"/>
        <end position="76"/>
    </location>
</feature>
<dbReference type="EMBL" id="OZ034822">
    <property type="protein sequence ID" value="CAL1411342.1"/>
    <property type="molecule type" value="Genomic_DNA"/>
</dbReference>
<keyword evidence="3" id="KW-1185">Reference proteome</keyword>